<proteinExistence type="predicted"/>
<dbReference type="InterPro" id="IPR015797">
    <property type="entry name" value="NUDIX_hydrolase-like_dom_sf"/>
</dbReference>
<sequence>MLMPAEKISLTNAKNDKLFYFVANVVVWREEDGRCLILKRAATEKVHPGKYCVMGGKLEWKDLDIKNPTRLNGEVLDFENAIENLLVREVREEAGIDIKPTLSYINSVAFVRPDEIPVVLAKFSAQYKGGDVRLEEGVFDDFAWVNEKEVGQYDCIKGIPEEIAATIALFRSVSSIP</sequence>
<dbReference type="Proteomes" id="UP000177629">
    <property type="component" value="Unassembled WGS sequence"/>
</dbReference>
<dbReference type="Pfam" id="PF00293">
    <property type="entry name" value="NUDIX"/>
    <property type="match status" value="1"/>
</dbReference>
<evidence type="ECO:0000259" key="1">
    <source>
        <dbReference type="PROSITE" id="PS51462"/>
    </source>
</evidence>
<organism evidence="2 3">
    <name type="scientific">Candidatus Terrybacteria bacterium RIFCSPHIGHO2_01_FULL_48_17</name>
    <dbReference type="NCBI Taxonomy" id="1802362"/>
    <lineage>
        <taxon>Bacteria</taxon>
        <taxon>Candidatus Terryibacteriota</taxon>
    </lineage>
</organism>
<name>A0A1G2PJB8_9BACT</name>
<dbReference type="InterPro" id="IPR000086">
    <property type="entry name" value="NUDIX_hydrolase_dom"/>
</dbReference>
<comment type="caution">
    <text evidence="2">The sequence shown here is derived from an EMBL/GenBank/DDBJ whole genome shotgun (WGS) entry which is preliminary data.</text>
</comment>
<dbReference type="Gene3D" id="3.90.79.10">
    <property type="entry name" value="Nucleoside Triphosphate Pyrophosphohydrolase"/>
    <property type="match status" value="1"/>
</dbReference>
<feature type="domain" description="Nudix hydrolase" evidence="1">
    <location>
        <begin position="18"/>
        <end position="168"/>
    </location>
</feature>
<reference evidence="2 3" key="1">
    <citation type="journal article" date="2016" name="Nat. Commun.">
        <title>Thousands of microbial genomes shed light on interconnected biogeochemical processes in an aquifer system.</title>
        <authorList>
            <person name="Anantharaman K."/>
            <person name="Brown C.T."/>
            <person name="Hug L.A."/>
            <person name="Sharon I."/>
            <person name="Castelle C.J."/>
            <person name="Probst A.J."/>
            <person name="Thomas B.C."/>
            <person name="Singh A."/>
            <person name="Wilkins M.J."/>
            <person name="Karaoz U."/>
            <person name="Brodie E.L."/>
            <person name="Williams K.H."/>
            <person name="Hubbard S.S."/>
            <person name="Banfield J.F."/>
        </authorList>
    </citation>
    <scope>NUCLEOTIDE SEQUENCE [LARGE SCALE GENOMIC DNA]</scope>
</reference>
<evidence type="ECO:0000313" key="2">
    <source>
        <dbReference type="EMBL" id="OHA48424.1"/>
    </source>
</evidence>
<dbReference type="SUPFAM" id="SSF55811">
    <property type="entry name" value="Nudix"/>
    <property type="match status" value="1"/>
</dbReference>
<accession>A0A1G2PJB8</accession>
<dbReference type="AlphaFoldDB" id="A0A1G2PJB8"/>
<dbReference type="PROSITE" id="PS51462">
    <property type="entry name" value="NUDIX"/>
    <property type="match status" value="1"/>
</dbReference>
<dbReference type="STRING" id="1802362.A2806_03105"/>
<dbReference type="EMBL" id="MHSS01000007">
    <property type="protein sequence ID" value="OHA48424.1"/>
    <property type="molecule type" value="Genomic_DNA"/>
</dbReference>
<protein>
    <recommendedName>
        <fullName evidence="1">Nudix hydrolase domain-containing protein</fullName>
    </recommendedName>
</protein>
<gene>
    <name evidence="2" type="ORF">A2806_03105</name>
</gene>
<evidence type="ECO:0000313" key="3">
    <source>
        <dbReference type="Proteomes" id="UP000177629"/>
    </source>
</evidence>
<dbReference type="CDD" id="cd02883">
    <property type="entry name" value="NUDIX_Hydrolase"/>
    <property type="match status" value="1"/>
</dbReference>